<proteinExistence type="predicted"/>
<protein>
    <recommendedName>
        <fullName evidence="3">IS66 family transposase</fullName>
    </recommendedName>
</protein>
<dbReference type="EMBL" id="SPMZ01000072">
    <property type="protein sequence ID" value="NMQ20998.1"/>
    <property type="molecule type" value="Genomic_DNA"/>
</dbReference>
<evidence type="ECO:0000313" key="1">
    <source>
        <dbReference type="EMBL" id="NMQ20998.1"/>
    </source>
</evidence>
<accession>A0ABX1TNJ2</accession>
<keyword evidence="2" id="KW-1185">Reference proteome</keyword>
<reference evidence="1 2" key="1">
    <citation type="submission" date="2019-03" db="EMBL/GenBank/DDBJ databases">
        <title>Metabolic reconstructions from genomes of highly enriched 'Candidatus Accumulibacter' and 'Candidatus Competibacter' bioreactor populations.</title>
        <authorList>
            <person name="Annavajhala M.K."/>
            <person name="Welles L."/>
            <person name="Abbas B."/>
            <person name="Sorokin D."/>
            <person name="Park H."/>
            <person name="Van Loosdrecht M."/>
            <person name="Chandran K."/>
        </authorList>
    </citation>
    <scope>NUCLEOTIDE SEQUENCE [LARGE SCALE GENOMIC DNA]</scope>
    <source>
        <strain evidence="1 2">SBR_G</strain>
    </source>
</reference>
<organism evidence="1 2">
    <name type="scientific">Candidatus Competibacter phosphatis</name>
    <dbReference type="NCBI Taxonomy" id="221280"/>
    <lineage>
        <taxon>Bacteria</taxon>
        <taxon>Pseudomonadati</taxon>
        <taxon>Pseudomonadota</taxon>
        <taxon>Gammaproteobacteria</taxon>
        <taxon>Candidatus Competibacteraceae</taxon>
        <taxon>Candidatus Competibacter</taxon>
    </lineage>
</organism>
<name>A0ABX1TNJ2_9GAMM</name>
<evidence type="ECO:0008006" key="3">
    <source>
        <dbReference type="Google" id="ProtNLM"/>
    </source>
</evidence>
<dbReference type="Proteomes" id="UP000760480">
    <property type="component" value="Unassembled WGS sequence"/>
</dbReference>
<dbReference type="RefSeq" id="WP_169250266.1">
    <property type="nucleotide sequence ID" value="NZ_SPMZ01000072.1"/>
</dbReference>
<comment type="caution">
    <text evidence="1">The sequence shown here is derived from an EMBL/GenBank/DDBJ whole genome shotgun (WGS) entry which is preliminary data.</text>
</comment>
<sequence length="60" mass="6822">MKQPAFDLNDITHEPSDEQLDTLMEAVAMEARKHAQAAREQLMIRLRAEILAINPPRPQA</sequence>
<gene>
    <name evidence="1" type="ORF">E4P82_18465</name>
</gene>
<evidence type="ECO:0000313" key="2">
    <source>
        <dbReference type="Proteomes" id="UP000760480"/>
    </source>
</evidence>